<protein>
    <submittedName>
        <fullName evidence="3">Uncharacterized protein</fullName>
    </submittedName>
</protein>
<evidence type="ECO:0000313" key="4">
    <source>
        <dbReference type="Proteomes" id="UP000000378"/>
    </source>
</evidence>
<dbReference type="Proteomes" id="UP000000378">
    <property type="component" value="Chromosome"/>
</dbReference>
<keyword evidence="4" id="KW-1185">Reference proteome</keyword>
<dbReference type="STRING" id="643648.Slip_1322"/>
<sequence>MGADVSSIATIHMSLGENIRTYLISYLYILGGLVLIVTGLVAAIVLYVKHRRERELNEVDAVAQDLRTIKRLAAGASEEVTLPAYPIIPSQEPYPATKTLHDHQAGADTTLLLEQFIETQVLAPAVPTPNHVKTDRMAKPQNLQSEVRSHAEDR</sequence>
<dbReference type="KEGG" id="slp:Slip_1322"/>
<dbReference type="HOGENOM" id="CLU_1703365_0_0_9"/>
<evidence type="ECO:0000313" key="3">
    <source>
        <dbReference type="EMBL" id="ADI02089.1"/>
    </source>
</evidence>
<keyword evidence="2" id="KW-0812">Transmembrane</keyword>
<evidence type="ECO:0000256" key="2">
    <source>
        <dbReference type="SAM" id="Phobius"/>
    </source>
</evidence>
<keyword evidence="2" id="KW-0472">Membrane</keyword>
<evidence type="ECO:0000256" key="1">
    <source>
        <dbReference type="SAM" id="MobiDB-lite"/>
    </source>
</evidence>
<dbReference type="AlphaFoldDB" id="D7CN04"/>
<name>D7CN04_SYNLT</name>
<proteinExistence type="predicted"/>
<keyword evidence="2" id="KW-1133">Transmembrane helix</keyword>
<organism evidence="3 4">
    <name type="scientific">Syntrophothermus lipocalidus (strain DSM 12680 / TGB-C1)</name>
    <dbReference type="NCBI Taxonomy" id="643648"/>
    <lineage>
        <taxon>Bacteria</taxon>
        <taxon>Bacillati</taxon>
        <taxon>Bacillota</taxon>
        <taxon>Clostridia</taxon>
        <taxon>Eubacteriales</taxon>
        <taxon>Syntrophomonadaceae</taxon>
        <taxon>Syntrophothermus</taxon>
    </lineage>
</organism>
<dbReference type="EMBL" id="CP002048">
    <property type="protein sequence ID" value="ADI02089.1"/>
    <property type="molecule type" value="Genomic_DNA"/>
</dbReference>
<accession>D7CN04</accession>
<dbReference type="RefSeq" id="WP_013175491.1">
    <property type="nucleotide sequence ID" value="NC_014220.1"/>
</dbReference>
<reference evidence="3 4" key="2">
    <citation type="journal article" date="2010" name="Stand. Genomic Sci.">
        <title>Complete genome sequence of Syntrophothermus lipocalidus type strain (TGB-C1).</title>
        <authorList>
            <person name="Djao O.D."/>
            <person name="Zhang X."/>
            <person name="Lucas S."/>
            <person name="Lapidus A."/>
            <person name="Del Rio T.G."/>
            <person name="Nolan M."/>
            <person name="Tice H."/>
            <person name="Cheng J.F."/>
            <person name="Han C."/>
            <person name="Tapia R."/>
            <person name="Goodwin L."/>
            <person name="Pitluck S."/>
            <person name="Liolios K."/>
            <person name="Ivanova N."/>
            <person name="Mavromatis K."/>
            <person name="Mikhailova N."/>
            <person name="Ovchinnikova G."/>
            <person name="Pati A."/>
            <person name="Brambilla E."/>
            <person name="Chen A."/>
            <person name="Palaniappan K."/>
            <person name="Land M."/>
            <person name="Hauser L."/>
            <person name="Chang Y.J."/>
            <person name="Jeffries C.D."/>
            <person name="Rohde M."/>
            <person name="Sikorski J."/>
            <person name="Spring S."/>
            <person name="Goker M."/>
            <person name="Detter J.C."/>
            <person name="Woyke T."/>
            <person name="Bristow J."/>
            <person name="Eisen J.A."/>
            <person name="Markowitz V."/>
            <person name="Hugenholtz P."/>
            <person name="Kyrpides N.C."/>
            <person name="Klenk H.P."/>
        </authorList>
    </citation>
    <scope>NUCLEOTIDE SEQUENCE [LARGE SCALE GENOMIC DNA]</scope>
    <source>
        <strain evidence="4">DSM 12680 / TGB-C1</strain>
    </source>
</reference>
<reference evidence="4" key="1">
    <citation type="journal article" date="2010" name="Stand. Genomic Sci.">
        <title>Complete genome sequence of Syntrophothermus lipocalidus type strain (TGB-C1T).</title>
        <authorList>
            <consortium name="US DOE Joint Genome Institute (JGI-PGF)"/>
            <person name="Djao O."/>
            <person name="Zhang X."/>
            <person name="Lucas S."/>
            <person name="Lapidus A."/>
            <person name="Glavina Del Rio T."/>
            <person name="Nolan M."/>
            <person name="Tice H."/>
            <person name="Cheng J."/>
            <person name="Han C."/>
            <person name="Tapia R."/>
            <person name="Goodwin L."/>
            <person name="Pitluck S."/>
            <person name="Liolios K."/>
            <person name="Ivanova N."/>
            <person name="Mavromatis K."/>
            <person name="Mikhailova N."/>
            <person name="Ovchinnikova G."/>
            <person name="Pati A."/>
            <person name="Brambilla E."/>
            <person name="Chen A."/>
            <person name="Palaniappan K."/>
            <person name="Land M."/>
            <person name="Hauser L."/>
            <person name="Chang Y."/>
            <person name="Jeffries C."/>
            <person name="Rohde M."/>
            <person name="Sikorski J."/>
            <person name="Spring S."/>
            <person name="Goker M."/>
            <person name="Detter J."/>
            <person name="Woyke T."/>
            <person name="Bristow J."/>
            <person name="Eisen J."/>
            <person name="Markowitz V."/>
            <person name="Hugenholtz P."/>
            <person name="Kyrpides N."/>
            <person name="Klenk H."/>
        </authorList>
    </citation>
    <scope>NUCLEOTIDE SEQUENCE [LARGE SCALE GENOMIC DNA]</scope>
    <source>
        <strain evidence="4">DSM 12680 / TGB-C1</strain>
    </source>
</reference>
<feature type="region of interest" description="Disordered" evidence="1">
    <location>
        <begin position="127"/>
        <end position="154"/>
    </location>
</feature>
<gene>
    <name evidence="3" type="ordered locus">Slip_1322</name>
</gene>
<feature type="transmembrane region" description="Helical" evidence="2">
    <location>
        <begin position="23"/>
        <end position="48"/>
    </location>
</feature>